<gene>
    <name evidence="1" type="ORF">KQX54_006401</name>
</gene>
<protein>
    <recommendedName>
        <fullName evidence="3">F-box domain-containing protein</fullName>
    </recommendedName>
</protein>
<dbReference type="Proteomes" id="UP000826195">
    <property type="component" value="Unassembled WGS sequence"/>
</dbReference>
<proteinExistence type="predicted"/>
<sequence length="328" mass="38601">MENSLTYVDLITIAKLRKVSSSWRNFIENEFRIWQKFVCTSDEIKPWRYQLIQTKYPSIPCSDYDNLSNEQYKELFVSYINWRRVNNYIHSQVAFQNSEFFGDPNNAITLIDTWANYIAFVGGNENFVVLFDINTGESLMNLVRFNSKLFPSENNDEISKNVEFSIRRLRIFKPAADRLTFCIETDSAVFFWDVSEKIPIPTPEILRENPRKRPIDIRIDIVRCKFDINSQSIVAQKIIIVNPPGNMNYPVFKDIFFQKTTILMLYRHIKSSYLMQVNIPENLENPIEIDGNDKKYIKTLFNNLDRPDFLYGLSITNFDTVLAYYPTG</sequence>
<reference evidence="1 2" key="1">
    <citation type="journal article" date="2021" name="J. Hered.">
        <title>A chromosome-level genome assembly of the parasitoid wasp, Cotesia glomerata (Hymenoptera: Braconidae).</title>
        <authorList>
            <person name="Pinto B.J."/>
            <person name="Weis J.J."/>
            <person name="Gamble T."/>
            <person name="Ode P.J."/>
            <person name="Paul R."/>
            <person name="Zaspel J.M."/>
        </authorList>
    </citation>
    <scope>NUCLEOTIDE SEQUENCE [LARGE SCALE GENOMIC DNA]</scope>
    <source>
        <strain evidence="1">CgM1</strain>
    </source>
</reference>
<dbReference type="AlphaFoldDB" id="A0AAV7HRJ9"/>
<organism evidence="1 2">
    <name type="scientific">Cotesia glomerata</name>
    <name type="common">Lepidopteran parasitic wasp</name>
    <name type="synonym">Apanteles glomeratus</name>
    <dbReference type="NCBI Taxonomy" id="32391"/>
    <lineage>
        <taxon>Eukaryota</taxon>
        <taxon>Metazoa</taxon>
        <taxon>Ecdysozoa</taxon>
        <taxon>Arthropoda</taxon>
        <taxon>Hexapoda</taxon>
        <taxon>Insecta</taxon>
        <taxon>Pterygota</taxon>
        <taxon>Neoptera</taxon>
        <taxon>Endopterygota</taxon>
        <taxon>Hymenoptera</taxon>
        <taxon>Apocrita</taxon>
        <taxon>Ichneumonoidea</taxon>
        <taxon>Braconidae</taxon>
        <taxon>Microgastrinae</taxon>
        <taxon>Cotesia</taxon>
    </lineage>
</organism>
<evidence type="ECO:0000313" key="2">
    <source>
        <dbReference type="Proteomes" id="UP000826195"/>
    </source>
</evidence>
<evidence type="ECO:0000313" key="1">
    <source>
        <dbReference type="EMBL" id="KAH0534660.1"/>
    </source>
</evidence>
<accession>A0AAV7HRJ9</accession>
<name>A0AAV7HRJ9_COTGL</name>
<comment type="caution">
    <text evidence="1">The sequence shown here is derived from an EMBL/GenBank/DDBJ whole genome shotgun (WGS) entry which is preliminary data.</text>
</comment>
<keyword evidence="2" id="KW-1185">Reference proteome</keyword>
<evidence type="ECO:0008006" key="3">
    <source>
        <dbReference type="Google" id="ProtNLM"/>
    </source>
</evidence>
<dbReference type="EMBL" id="JAHXZJ010002982">
    <property type="protein sequence ID" value="KAH0534660.1"/>
    <property type="molecule type" value="Genomic_DNA"/>
</dbReference>